<keyword evidence="2 9" id="KW-1003">Cell membrane</keyword>
<feature type="transmembrane region" description="Helical" evidence="9">
    <location>
        <begin position="21"/>
        <end position="39"/>
    </location>
</feature>
<dbReference type="EC" id="3.4.23.36" evidence="9"/>
<dbReference type="AlphaFoldDB" id="A0A850DMU7"/>
<dbReference type="PROSITE" id="PS00855">
    <property type="entry name" value="SPASE_II"/>
    <property type="match status" value="1"/>
</dbReference>
<feature type="transmembrane region" description="Helical" evidence="9">
    <location>
        <begin position="105"/>
        <end position="121"/>
    </location>
</feature>
<keyword evidence="8 9" id="KW-0472">Membrane</keyword>
<dbReference type="EMBL" id="JABMCG010000067">
    <property type="protein sequence ID" value="NUU26946.1"/>
    <property type="molecule type" value="Genomic_DNA"/>
</dbReference>
<dbReference type="GO" id="GO:0005886">
    <property type="term" value="C:plasma membrane"/>
    <property type="evidence" value="ECO:0007669"/>
    <property type="project" value="UniProtKB-SubCell"/>
</dbReference>
<keyword evidence="7 9" id="KW-1133">Transmembrane helix</keyword>
<comment type="pathway">
    <text evidence="9">Protein modification; lipoprotein biosynthesis (signal peptide cleavage).</text>
</comment>
<evidence type="ECO:0000256" key="4">
    <source>
        <dbReference type="ARBA" id="ARBA00022692"/>
    </source>
</evidence>
<feature type="region of interest" description="Disordered" evidence="11">
    <location>
        <begin position="172"/>
        <end position="194"/>
    </location>
</feature>
<evidence type="ECO:0000256" key="1">
    <source>
        <dbReference type="ARBA" id="ARBA00006139"/>
    </source>
</evidence>
<protein>
    <recommendedName>
        <fullName evidence="9">Lipoprotein signal peptidase</fullName>
        <ecNumber evidence="9">3.4.23.36</ecNumber>
    </recommendedName>
    <alternativeName>
        <fullName evidence="9">Prolipoprotein signal peptidase</fullName>
    </alternativeName>
    <alternativeName>
        <fullName evidence="9">Signal peptidase II</fullName>
        <shortName evidence="9">SPase II</shortName>
    </alternativeName>
</protein>
<keyword evidence="3 9" id="KW-0645">Protease</keyword>
<dbReference type="PRINTS" id="PR00781">
    <property type="entry name" value="LIPOSIGPTASE"/>
</dbReference>
<dbReference type="UniPathway" id="UPA00665"/>
<dbReference type="PANTHER" id="PTHR33695:SF1">
    <property type="entry name" value="LIPOPROTEIN SIGNAL PEPTIDASE"/>
    <property type="match status" value="1"/>
</dbReference>
<comment type="function">
    <text evidence="9">This protein specifically catalyzes the removal of signal peptides from prolipoproteins.</text>
</comment>
<feature type="active site" evidence="9">
    <location>
        <position position="151"/>
    </location>
</feature>
<comment type="similarity">
    <text evidence="1 9 10">Belongs to the peptidase A8 family.</text>
</comment>
<keyword evidence="6 9" id="KW-0378">Hydrolase</keyword>
<name>A0A850DMU7_9MICO</name>
<evidence type="ECO:0000256" key="9">
    <source>
        <dbReference type="HAMAP-Rule" id="MF_00161"/>
    </source>
</evidence>
<feature type="compositionally biased region" description="Low complexity" evidence="11">
    <location>
        <begin position="178"/>
        <end position="194"/>
    </location>
</feature>
<sequence length="194" mass="20463">MTQPAPVGADRQRSRWRSRRTLIAVIVTGTAIAVLDQISKQWALWHLDPHRTIPLVGELLGLRLAFNTGAAFSLGSDTTWILSLASTVVVIGLLTRTVLGIPPKYTAGVGVLLGGAVGNLLDRLARGDQFGSGVVVDMINYANLAIGNIADIAIAVGVGLLALTYARTSPSKRRHRGATTATTNAATSTSEKLR</sequence>
<evidence type="ECO:0000256" key="3">
    <source>
        <dbReference type="ARBA" id="ARBA00022670"/>
    </source>
</evidence>
<feature type="transmembrane region" description="Helical" evidence="9">
    <location>
        <begin position="80"/>
        <end position="98"/>
    </location>
</feature>
<evidence type="ECO:0000313" key="12">
    <source>
        <dbReference type="EMBL" id="NUU26946.1"/>
    </source>
</evidence>
<evidence type="ECO:0000256" key="10">
    <source>
        <dbReference type="RuleBase" id="RU004181"/>
    </source>
</evidence>
<organism evidence="12 13">
    <name type="scientific">Curtobacterium citreum</name>
    <dbReference type="NCBI Taxonomy" id="2036"/>
    <lineage>
        <taxon>Bacteria</taxon>
        <taxon>Bacillati</taxon>
        <taxon>Actinomycetota</taxon>
        <taxon>Actinomycetes</taxon>
        <taxon>Micrococcales</taxon>
        <taxon>Microbacteriaceae</taxon>
        <taxon>Curtobacterium</taxon>
    </lineage>
</organism>
<feature type="active site" evidence="9">
    <location>
        <position position="137"/>
    </location>
</feature>
<evidence type="ECO:0000256" key="11">
    <source>
        <dbReference type="SAM" id="MobiDB-lite"/>
    </source>
</evidence>
<evidence type="ECO:0000313" key="13">
    <source>
        <dbReference type="Proteomes" id="UP000539146"/>
    </source>
</evidence>
<dbReference type="Pfam" id="PF01252">
    <property type="entry name" value="Peptidase_A8"/>
    <property type="match status" value="1"/>
</dbReference>
<feature type="transmembrane region" description="Helical" evidence="9">
    <location>
        <begin position="141"/>
        <end position="166"/>
    </location>
</feature>
<keyword evidence="5 9" id="KW-0064">Aspartyl protease</keyword>
<comment type="caution">
    <text evidence="12">The sequence shown here is derived from an EMBL/GenBank/DDBJ whole genome shotgun (WGS) entry which is preliminary data.</text>
</comment>
<accession>A0A850DMU7</accession>
<evidence type="ECO:0000256" key="7">
    <source>
        <dbReference type="ARBA" id="ARBA00022989"/>
    </source>
</evidence>
<keyword evidence="4 9" id="KW-0812">Transmembrane</keyword>
<dbReference type="GO" id="GO:0004190">
    <property type="term" value="F:aspartic-type endopeptidase activity"/>
    <property type="evidence" value="ECO:0007669"/>
    <property type="project" value="UniProtKB-UniRule"/>
</dbReference>
<proteinExistence type="inferred from homology"/>
<comment type="catalytic activity">
    <reaction evidence="9">
        <text>Release of signal peptides from bacterial membrane prolipoproteins. Hydrolyzes -Xaa-Yaa-Zaa-|-(S,diacylglyceryl)Cys-, in which Xaa is hydrophobic (preferably Leu), and Yaa (Ala or Ser) and Zaa (Gly or Ala) have small, neutral side chains.</text>
        <dbReference type="EC" id="3.4.23.36"/>
    </reaction>
</comment>
<reference evidence="12 13" key="1">
    <citation type="submission" date="2020-05" db="EMBL/GenBank/DDBJ databases">
        <title>Genome Sequencing of Type Strains.</title>
        <authorList>
            <person name="Lemaire J.F."/>
            <person name="Inderbitzin P."/>
            <person name="Gregorio O.A."/>
            <person name="Collins S.B."/>
            <person name="Wespe N."/>
            <person name="Knight-Connoni V."/>
        </authorList>
    </citation>
    <scope>NUCLEOTIDE SEQUENCE [LARGE SCALE GENOMIC DNA]</scope>
    <source>
        <strain evidence="12 13">DSM 20512</strain>
    </source>
</reference>
<dbReference type="GO" id="GO:0006508">
    <property type="term" value="P:proteolysis"/>
    <property type="evidence" value="ECO:0007669"/>
    <property type="project" value="UniProtKB-KW"/>
</dbReference>
<dbReference type="Proteomes" id="UP000539146">
    <property type="component" value="Unassembled WGS sequence"/>
</dbReference>
<evidence type="ECO:0000256" key="6">
    <source>
        <dbReference type="ARBA" id="ARBA00022801"/>
    </source>
</evidence>
<dbReference type="PANTHER" id="PTHR33695">
    <property type="entry name" value="LIPOPROTEIN SIGNAL PEPTIDASE"/>
    <property type="match status" value="1"/>
</dbReference>
<comment type="subcellular location">
    <subcellularLocation>
        <location evidence="9">Cell membrane</location>
        <topology evidence="9">Multi-pass membrane protein</topology>
    </subcellularLocation>
</comment>
<dbReference type="HAMAP" id="MF_00161">
    <property type="entry name" value="LspA"/>
    <property type="match status" value="1"/>
</dbReference>
<gene>
    <name evidence="9" type="primary">lspA</name>
    <name evidence="12" type="ORF">HP467_02295</name>
</gene>
<evidence type="ECO:0000256" key="5">
    <source>
        <dbReference type="ARBA" id="ARBA00022750"/>
    </source>
</evidence>
<evidence type="ECO:0000256" key="2">
    <source>
        <dbReference type="ARBA" id="ARBA00022475"/>
    </source>
</evidence>
<dbReference type="InterPro" id="IPR001872">
    <property type="entry name" value="Peptidase_A8"/>
</dbReference>
<dbReference type="RefSeq" id="WP_175325091.1">
    <property type="nucleotide sequence ID" value="NZ_BAAAWP010000001.1"/>
</dbReference>
<evidence type="ECO:0000256" key="8">
    <source>
        <dbReference type="ARBA" id="ARBA00023136"/>
    </source>
</evidence>